<accession>A0A2M8Z1X9</accession>
<name>A0A2M8Z1X9_9FIRM</name>
<protein>
    <submittedName>
        <fullName evidence="2">PAP2 superfamily protein</fullName>
    </submittedName>
</protein>
<sequence length="221" mass="25775">MTYMKNLLHRYRHVWILGYAFIYIPWFIYLEKSVTNHYYIMHVALDDLIPFNEYFIIPYLLWFVYIASAILFFFYTDVKDYYRLCTMLFTGMTISLVICTVFPNGTDFRPVIDPGKNICSDIVAVLYSTDTCTNVFPSIHVYNSICVHIAVLHSERLRKYRSVKTGSLILMISISLATVFLKQHSAFDGLGSLVMAYVMYHFVYSDSFVPSREKVTEKAIS</sequence>
<dbReference type="EMBL" id="PGET01000001">
    <property type="protein sequence ID" value="PJJ27456.1"/>
    <property type="molecule type" value="Genomic_DNA"/>
</dbReference>
<feature type="transmembrane region" description="Helical" evidence="1">
    <location>
        <begin position="51"/>
        <end position="75"/>
    </location>
</feature>
<reference evidence="2 3" key="1">
    <citation type="submission" date="2017-11" db="EMBL/GenBank/DDBJ databases">
        <title>Understudied soil microbes with underappreciated capabilities: Untangling the Clostridium saccharolyticum group.</title>
        <authorList>
            <person name="Leschine S."/>
        </authorList>
    </citation>
    <scope>NUCLEOTIDE SEQUENCE [LARGE SCALE GENOMIC DNA]</scope>
    <source>
        <strain evidence="2 3">18A</strain>
    </source>
</reference>
<gene>
    <name evidence="2" type="ORF">H171_0925</name>
</gene>
<evidence type="ECO:0000313" key="2">
    <source>
        <dbReference type="EMBL" id="PJJ27456.1"/>
    </source>
</evidence>
<dbReference type="Proteomes" id="UP000231092">
    <property type="component" value="Unassembled WGS sequence"/>
</dbReference>
<keyword evidence="1" id="KW-1133">Transmembrane helix</keyword>
<organism evidence="2 3">
    <name type="scientific">[Clostridium] celerecrescens 18A</name>
    <dbReference type="NCBI Taxonomy" id="1286362"/>
    <lineage>
        <taxon>Bacteria</taxon>
        <taxon>Bacillati</taxon>
        <taxon>Bacillota</taxon>
        <taxon>Clostridia</taxon>
        <taxon>Lachnospirales</taxon>
        <taxon>Lachnospiraceae</taxon>
        <taxon>Lacrimispora</taxon>
    </lineage>
</organism>
<keyword evidence="1" id="KW-0812">Transmembrane</keyword>
<feature type="transmembrane region" description="Helical" evidence="1">
    <location>
        <begin position="81"/>
        <end position="102"/>
    </location>
</feature>
<feature type="transmembrane region" description="Helical" evidence="1">
    <location>
        <begin position="12"/>
        <end position="30"/>
    </location>
</feature>
<proteinExistence type="predicted"/>
<comment type="caution">
    <text evidence="2">The sequence shown here is derived from an EMBL/GenBank/DDBJ whole genome shotgun (WGS) entry which is preliminary data.</text>
</comment>
<dbReference type="SUPFAM" id="SSF48317">
    <property type="entry name" value="Acid phosphatase/Vanadium-dependent haloperoxidase"/>
    <property type="match status" value="1"/>
</dbReference>
<feature type="transmembrane region" description="Helical" evidence="1">
    <location>
        <begin position="163"/>
        <end position="181"/>
    </location>
</feature>
<dbReference type="AlphaFoldDB" id="A0A2M8Z1X9"/>
<evidence type="ECO:0000256" key="1">
    <source>
        <dbReference type="SAM" id="Phobius"/>
    </source>
</evidence>
<dbReference type="InterPro" id="IPR036938">
    <property type="entry name" value="PAP2/HPO_sf"/>
</dbReference>
<evidence type="ECO:0000313" key="3">
    <source>
        <dbReference type="Proteomes" id="UP000231092"/>
    </source>
</evidence>
<keyword evidence="1" id="KW-0472">Membrane</keyword>